<dbReference type="Proteomes" id="UP000658202">
    <property type="component" value="Unassembled WGS sequence"/>
</dbReference>
<reference evidence="2" key="1">
    <citation type="journal article" date="2019" name="Int. J. Syst. Evol. Microbiol.">
        <title>The Global Catalogue of Microorganisms (GCM) 10K type strain sequencing project: providing services to taxonomists for standard genome sequencing and annotation.</title>
        <authorList>
            <consortium name="The Broad Institute Genomics Platform"/>
            <consortium name="The Broad Institute Genome Sequencing Center for Infectious Disease"/>
            <person name="Wu L."/>
            <person name="Ma J."/>
        </authorList>
    </citation>
    <scope>NUCLEOTIDE SEQUENCE [LARGE SCALE GENOMIC DNA]</scope>
    <source>
        <strain evidence="2">CCM 8490</strain>
    </source>
</reference>
<evidence type="ECO:0000313" key="1">
    <source>
        <dbReference type="EMBL" id="GGG53566.1"/>
    </source>
</evidence>
<name>A0ABQ1X1M7_9FLAO</name>
<dbReference type="EMBL" id="BMCW01000002">
    <property type="protein sequence ID" value="GGG53566.1"/>
    <property type="molecule type" value="Genomic_DNA"/>
</dbReference>
<protein>
    <submittedName>
        <fullName evidence="1">Uncharacterized protein</fullName>
    </submittedName>
</protein>
<proteinExistence type="predicted"/>
<accession>A0ABQ1X1M7</accession>
<sequence length="60" mass="6651">MAETIFAGEEIEEFSLSNGLRAATYFLAILPGFTEDFLVGHCPGNTRYGNGYQKEIKYLG</sequence>
<evidence type="ECO:0000313" key="2">
    <source>
        <dbReference type="Proteomes" id="UP000658202"/>
    </source>
</evidence>
<gene>
    <name evidence="1" type="ORF">GCM10007332_14030</name>
</gene>
<organism evidence="1 2">
    <name type="scientific">Epilithonimonas arachidiradicis</name>
    <dbReference type="NCBI Taxonomy" id="1617282"/>
    <lineage>
        <taxon>Bacteria</taxon>
        <taxon>Pseudomonadati</taxon>
        <taxon>Bacteroidota</taxon>
        <taxon>Flavobacteriia</taxon>
        <taxon>Flavobacteriales</taxon>
        <taxon>Weeksellaceae</taxon>
        <taxon>Chryseobacterium group</taxon>
        <taxon>Epilithonimonas</taxon>
    </lineage>
</organism>
<keyword evidence="2" id="KW-1185">Reference proteome</keyword>
<comment type="caution">
    <text evidence="1">The sequence shown here is derived from an EMBL/GenBank/DDBJ whole genome shotgun (WGS) entry which is preliminary data.</text>
</comment>